<dbReference type="AlphaFoldDB" id="A0AAV3FQW1"/>
<protein>
    <submittedName>
        <fullName evidence="1">Uncharacterized protein</fullName>
    </submittedName>
</protein>
<dbReference type="EMBL" id="AIDX01000001">
    <property type="protein sequence ID" value="EIQ81556.1"/>
    <property type="molecule type" value="Genomic_DNA"/>
</dbReference>
<organism evidence="1 2">
    <name type="scientific">Streptococcus canis FSL Z3-227</name>
    <dbReference type="NCBI Taxonomy" id="482234"/>
    <lineage>
        <taxon>Bacteria</taxon>
        <taxon>Bacillati</taxon>
        <taxon>Bacillota</taxon>
        <taxon>Bacilli</taxon>
        <taxon>Lactobacillales</taxon>
        <taxon>Streptococcaceae</taxon>
        <taxon>Streptococcus</taxon>
    </lineage>
</organism>
<reference evidence="1 2" key="1">
    <citation type="journal article" date="2012" name="PLoS ONE">
        <title>Gene Repertoire Evolution of Streptococcus pyogenes Inferred from Phylogenomic Analysis with Streptococcus canis and Streptococcus dysgalactiae.</title>
        <authorList>
            <person name="Lefebure T."/>
            <person name="Richards V.P."/>
            <person name="Lang P."/>
            <person name="Pavinski-Bitar P."/>
            <person name="Stanhope M.J."/>
        </authorList>
    </citation>
    <scope>NUCLEOTIDE SEQUENCE [LARGE SCALE GENOMIC DNA]</scope>
    <source>
        <strain evidence="1 2">FSL Z3-227</strain>
    </source>
</reference>
<gene>
    <name evidence="1" type="ORF">SCAZ3_04010</name>
</gene>
<evidence type="ECO:0000313" key="1">
    <source>
        <dbReference type="EMBL" id="EIQ81556.1"/>
    </source>
</evidence>
<name>A0AAV3FQW1_STRCB</name>
<proteinExistence type="predicted"/>
<sequence>MFGEDIFVDPMEYSLSADQKTLTIFGAFDDSELADGRESHQQLLIANLMPMVTPLFNQKKKCQKLAFLKQRNIAKA</sequence>
<comment type="caution">
    <text evidence="1">The sequence shown here is derived from an EMBL/GenBank/DDBJ whole genome shotgun (WGS) entry which is preliminary data.</text>
</comment>
<evidence type="ECO:0000313" key="2">
    <source>
        <dbReference type="Proteomes" id="UP000004423"/>
    </source>
</evidence>
<dbReference type="Proteomes" id="UP000004423">
    <property type="component" value="Unassembled WGS sequence"/>
</dbReference>
<accession>A0AAV3FQW1</accession>